<evidence type="ECO:0000313" key="2">
    <source>
        <dbReference type="Proteomes" id="UP000654482"/>
    </source>
</evidence>
<organism evidence="1 2">
    <name type="scientific">Lusitaniella coriacea LEGE 07157</name>
    <dbReference type="NCBI Taxonomy" id="945747"/>
    <lineage>
        <taxon>Bacteria</taxon>
        <taxon>Bacillati</taxon>
        <taxon>Cyanobacteriota</taxon>
        <taxon>Cyanophyceae</taxon>
        <taxon>Spirulinales</taxon>
        <taxon>Lusitaniellaceae</taxon>
        <taxon>Lusitaniella</taxon>
    </lineage>
</organism>
<dbReference type="EMBL" id="JADEWZ010000013">
    <property type="protein sequence ID" value="MBE9116318.1"/>
    <property type="molecule type" value="Genomic_DNA"/>
</dbReference>
<name>A0A8J7DWG8_9CYAN</name>
<reference evidence="1" key="1">
    <citation type="submission" date="2020-10" db="EMBL/GenBank/DDBJ databases">
        <authorList>
            <person name="Castelo-Branco R."/>
            <person name="Eusebio N."/>
            <person name="Adriana R."/>
            <person name="Vieira A."/>
            <person name="Brugerolle De Fraissinette N."/>
            <person name="Rezende De Castro R."/>
            <person name="Schneider M.P."/>
            <person name="Vasconcelos V."/>
            <person name="Leao P.N."/>
        </authorList>
    </citation>
    <scope>NUCLEOTIDE SEQUENCE</scope>
    <source>
        <strain evidence="1">LEGE 07157</strain>
    </source>
</reference>
<proteinExistence type="predicted"/>
<gene>
    <name evidence="1" type="ORF">IQ249_10455</name>
</gene>
<keyword evidence="2" id="KW-1185">Reference proteome</keyword>
<dbReference type="Proteomes" id="UP000654482">
    <property type="component" value="Unassembled WGS sequence"/>
</dbReference>
<dbReference type="AlphaFoldDB" id="A0A8J7DWG8"/>
<dbReference type="RefSeq" id="WP_194029411.1">
    <property type="nucleotide sequence ID" value="NZ_JADEWZ010000013.1"/>
</dbReference>
<sequence length="156" mass="16845">MLSTQRKPQISNTQVQNLPLPPVHLELSNLSVMGKVVDDSLCIIRSSEQFELSLEIKFRGGSLTDFLLCAGLEIDVTYTIEGFGPASKTNIDAMSVKTIKGKYEYVALYSGTPAGAGLVPGFYKVAALVTVKCPDACCNEPVAFGYITPIVFQVYA</sequence>
<comment type="caution">
    <text evidence="1">The sequence shown here is derived from an EMBL/GenBank/DDBJ whole genome shotgun (WGS) entry which is preliminary data.</text>
</comment>
<protein>
    <submittedName>
        <fullName evidence="1">Uncharacterized protein</fullName>
    </submittedName>
</protein>
<accession>A0A8J7DWG8</accession>
<evidence type="ECO:0000313" key="1">
    <source>
        <dbReference type="EMBL" id="MBE9116318.1"/>
    </source>
</evidence>